<evidence type="ECO:0000256" key="4">
    <source>
        <dbReference type="ARBA" id="ARBA00022927"/>
    </source>
</evidence>
<dbReference type="SMART" id="SM01102">
    <property type="entry name" value="CRM1_C"/>
    <property type="match status" value="1"/>
</dbReference>
<dbReference type="GO" id="GO:0005634">
    <property type="term" value="C:nucleus"/>
    <property type="evidence" value="ECO:0007669"/>
    <property type="project" value="UniProtKB-SubCell"/>
</dbReference>
<dbReference type="Pfam" id="PF18787">
    <property type="entry name" value="CRM1_repeat_3"/>
    <property type="match status" value="1"/>
</dbReference>
<dbReference type="Pfam" id="PF03810">
    <property type="entry name" value="IBN_N"/>
    <property type="match status" value="1"/>
</dbReference>
<name>A0A0R3UQH9_MESCO</name>
<dbReference type="InterPro" id="IPR013598">
    <property type="entry name" value="Exportin-1/Importin-b-like"/>
</dbReference>
<dbReference type="PROSITE" id="PS50166">
    <property type="entry name" value="IMPORTIN_B_NT"/>
    <property type="match status" value="1"/>
</dbReference>
<dbReference type="InterPro" id="IPR001494">
    <property type="entry name" value="Importin-beta_N"/>
</dbReference>
<keyword evidence="8" id="KW-1185">Reference proteome</keyword>
<evidence type="ECO:0000259" key="6">
    <source>
        <dbReference type="PROSITE" id="PS50166"/>
    </source>
</evidence>
<dbReference type="GO" id="GO:0006611">
    <property type="term" value="P:protein export from nucleus"/>
    <property type="evidence" value="ECO:0007669"/>
    <property type="project" value="InterPro"/>
</dbReference>
<organism evidence="7 8">
    <name type="scientific">Mesocestoides corti</name>
    <name type="common">Flatworm</name>
    <dbReference type="NCBI Taxonomy" id="53468"/>
    <lineage>
        <taxon>Eukaryota</taxon>
        <taxon>Metazoa</taxon>
        <taxon>Spiralia</taxon>
        <taxon>Lophotrochozoa</taxon>
        <taxon>Platyhelminthes</taxon>
        <taxon>Cestoda</taxon>
        <taxon>Eucestoda</taxon>
        <taxon>Cyclophyllidea</taxon>
        <taxon>Mesocestoididae</taxon>
        <taxon>Mesocestoides</taxon>
    </lineage>
</organism>
<dbReference type="GO" id="GO:0000055">
    <property type="term" value="P:ribosomal large subunit export from nucleus"/>
    <property type="evidence" value="ECO:0007669"/>
    <property type="project" value="TreeGrafter"/>
</dbReference>
<comment type="subcellular location">
    <subcellularLocation>
        <location evidence="1">Nucleus</location>
    </subcellularLocation>
</comment>
<dbReference type="Proteomes" id="UP000267029">
    <property type="component" value="Unassembled WGS sequence"/>
</dbReference>
<dbReference type="GO" id="GO:0000056">
    <property type="term" value="P:ribosomal small subunit export from nucleus"/>
    <property type="evidence" value="ECO:0007669"/>
    <property type="project" value="TreeGrafter"/>
</dbReference>
<reference evidence="7 8" key="1">
    <citation type="submission" date="2018-10" db="EMBL/GenBank/DDBJ databases">
        <authorList>
            <consortium name="Pathogen Informatics"/>
        </authorList>
    </citation>
    <scope>NUCLEOTIDE SEQUENCE [LARGE SCALE GENOMIC DNA]</scope>
</reference>
<dbReference type="InterPro" id="IPR040485">
    <property type="entry name" value="XPO1_repeat_3"/>
</dbReference>
<dbReference type="InterPro" id="IPR016024">
    <property type="entry name" value="ARM-type_fold"/>
</dbReference>
<dbReference type="SMART" id="SM00913">
    <property type="entry name" value="IBN_N"/>
    <property type="match status" value="2"/>
</dbReference>
<dbReference type="Gene3D" id="1.25.10.10">
    <property type="entry name" value="Leucine-rich Repeat Variant"/>
    <property type="match status" value="4"/>
</dbReference>
<proteinExistence type="inferred from homology"/>
<dbReference type="Pfam" id="PF08767">
    <property type="entry name" value="CRM1_C"/>
    <property type="match status" value="1"/>
</dbReference>
<dbReference type="Pfam" id="PF08389">
    <property type="entry name" value="Xpo1"/>
    <property type="match status" value="1"/>
</dbReference>
<keyword evidence="3" id="KW-0813">Transport</keyword>
<keyword evidence="4" id="KW-0653">Protein transport</keyword>
<dbReference type="GO" id="GO:0031267">
    <property type="term" value="F:small GTPase binding"/>
    <property type="evidence" value="ECO:0007669"/>
    <property type="project" value="InterPro"/>
</dbReference>
<protein>
    <recommendedName>
        <fullName evidence="6">Importin N-terminal domain-containing protein</fullName>
    </recommendedName>
</protein>
<evidence type="ECO:0000256" key="2">
    <source>
        <dbReference type="ARBA" id="ARBA00009466"/>
    </source>
</evidence>
<evidence type="ECO:0000313" key="7">
    <source>
        <dbReference type="EMBL" id="VDD84132.1"/>
    </source>
</evidence>
<dbReference type="AlphaFoldDB" id="A0A0R3UQH9"/>
<sequence>MAFSHSPLVPFSGFVRAVKLQPLVNTAVRILNFSQPLDVRLLDQVVQAMYTSSGTEQQLAEKILRAFKEHPDAWTRVDCIIKLSSSQHTRYFALEILEALIKARWKVLPRPQCEAIKKYIIDLITQISSKPERVTNEKACLTKLNLILVEILTVDWPAKWPNVIADIVGSGKTNKSLFHNKMIILRMLSEEVLDLPSGQMTQNKAEHLKDSMCQDFGMICQMCQSVLENSTNVSLIAVTLETLLRFLHWIPLGSIFETNLIESLLRTILLSRMARPEEVLGTAGMILMKLYRVVCGGEWSVAEMNSLCWAIGSVSGAVLKEDARNILRIVLLKILKLYEHNRCAVIGSVSGAVLKEDARNILRIVLLKILKPYEHNRCADLPVALASNTMYVLGQYCRCLRAESDNFKLVIKINCQQQFLTPQALYSKVDTARARHTVDEERGTSLTYVASYYRRSPPIARDPEVLITMTTIVKRLGEDDLTSLPRILDPVFHCALQMISKDLEEYPEQRTNFFALLQAVNASCFTASLALNTDQFKLLLESLIWAIRHTTRQVSETGLGILHTTLENMAKTTSDNQQLFFHNFYVDIRQHVFGVVTNRCQTGKFTMEASLLACMLRMVEEGVITVALGGDNPYVSVPAEGLFALDTDAAAF</sequence>
<dbReference type="InterPro" id="IPR011989">
    <property type="entry name" value="ARM-like"/>
</dbReference>
<evidence type="ECO:0000256" key="3">
    <source>
        <dbReference type="ARBA" id="ARBA00022448"/>
    </source>
</evidence>
<evidence type="ECO:0000256" key="5">
    <source>
        <dbReference type="ARBA" id="ARBA00023242"/>
    </source>
</evidence>
<comment type="similarity">
    <text evidence="2">Belongs to the exportin family.</text>
</comment>
<evidence type="ECO:0000256" key="1">
    <source>
        <dbReference type="ARBA" id="ARBA00004123"/>
    </source>
</evidence>
<dbReference type="EMBL" id="UXSR01006019">
    <property type="protein sequence ID" value="VDD84132.1"/>
    <property type="molecule type" value="Genomic_DNA"/>
</dbReference>
<gene>
    <name evidence="7" type="ORF">MCOS_LOCUS10135</name>
</gene>
<dbReference type="SUPFAM" id="SSF48371">
    <property type="entry name" value="ARM repeat"/>
    <property type="match status" value="2"/>
</dbReference>
<dbReference type="InterPro" id="IPR045065">
    <property type="entry name" value="XPO1/5"/>
</dbReference>
<feature type="domain" description="Importin N-terminal" evidence="6">
    <location>
        <begin position="60"/>
        <end position="126"/>
    </location>
</feature>
<dbReference type="GO" id="GO:0005049">
    <property type="term" value="F:nuclear export signal receptor activity"/>
    <property type="evidence" value="ECO:0007669"/>
    <property type="project" value="InterPro"/>
</dbReference>
<dbReference type="GO" id="GO:0005737">
    <property type="term" value="C:cytoplasm"/>
    <property type="evidence" value="ECO:0007669"/>
    <property type="project" value="TreeGrafter"/>
</dbReference>
<dbReference type="PANTHER" id="PTHR11223">
    <property type="entry name" value="EXPORTIN 1/5"/>
    <property type="match status" value="1"/>
</dbReference>
<dbReference type="InterPro" id="IPR014877">
    <property type="entry name" value="XPO1_C_dom"/>
</dbReference>
<dbReference type="OrthoDB" id="27218at2759"/>
<dbReference type="STRING" id="53468.A0A0R3UQH9"/>
<accession>A0A0R3UQH9</accession>
<dbReference type="PANTHER" id="PTHR11223:SF2">
    <property type="entry name" value="EXPORTIN-1"/>
    <property type="match status" value="1"/>
</dbReference>
<keyword evidence="5" id="KW-0539">Nucleus</keyword>
<evidence type="ECO:0000313" key="8">
    <source>
        <dbReference type="Proteomes" id="UP000267029"/>
    </source>
</evidence>